<dbReference type="InterPro" id="IPR011146">
    <property type="entry name" value="HIT-like"/>
</dbReference>
<dbReference type="PANTHER" id="PTHR46648:SF1">
    <property type="entry name" value="ADENOSINE 5'-MONOPHOSPHORAMIDASE HNT1"/>
    <property type="match status" value="1"/>
</dbReference>
<evidence type="ECO:0000256" key="1">
    <source>
        <dbReference type="PROSITE-ProRule" id="PRU00464"/>
    </source>
</evidence>
<evidence type="ECO:0000313" key="3">
    <source>
        <dbReference type="EMBL" id="MFB9529235.1"/>
    </source>
</evidence>
<dbReference type="EMBL" id="JBHMCE010000006">
    <property type="protein sequence ID" value="MFB9529235.1"/>
    <property type="molecule type" value="Genomic_DNA"/>
</dbReference>
<dbReference type="EC" id="2.1.1.-" evidence="3"/>
<dbReference type="PROSITE" id="PS51084">
    <property type="entry name" value="HIT_2"/>
    <property type="match status" value="1"/>
</dbReference>
<keyword evidence="4" id="KW-1185">Reference proteome</keyword>
<dbReference type="SUPFAM" id="SSF54197">
    <property type="entry name" value="HIT-like"/>
    <property type="match status" value="1"/>
</dbReference>
<feature type="short sequence motif" description="Histidine triad motif" evidence="1">
    <location>
        <begin position="107"/>
        <end position="111"/>
    </location>
</feature>
<accession>A0ABV5Q158</accession>
<keyword evidence="3" id="KW-0489">Methyltransferase</keyword>
<dbReference type="InterPro" id="IPR001310">
    <property type="entry name" value="Histidine_triad_HIT"/>
</dbReference>
<proteinExistence type="predicted"/>
<protein>
    <submittedName>
        <fullName evidence="3">HIT family protein</fullName>
        <ecNumber evidence="3">2.1.1.-</ecNumber>
    </submittedName>
</protein>
<keyword evidence="3" id="KW-0808">Transferase</keyword>
<dbReference type="Gene3D" id="3.30.428.10">
    <property type="entry name" value="HIT-like"/>
    <property type="match status" value="1"/>
</dbReference>
<sequence>MIADSIQLPDDGSCAFCAYLNGTRPYTILARDEVTALLITREQRGVAHLLVIPVRHVETILDLSDEEAGALMIAVREAARVIDRAERRPGIAVWQNNGVPAGQSIGHVHFHVAGTLPGGRTEWGDVPELPISETETLADKLRAVRDDLASE</sequence>
<dbReference type="InterPro" id="IPR036265">
    <property type="entry name" value="HIT-like_sf"/>
</dbReference>
<comment type="caution">
    <text evidence="3">The sequence shown here is derived from an EMBL/GenBank/DDBJ whole genome shotgun (WGS) entry which is preliminary data.</text>
</comment>
<dbReference type="PANTHER" id="PTHR46648">
    <property type="entry name" value="HIT FAMILY PROTEIN 1"/>
    <property type="match status" value="1"/>
</dbReference>
<name>A0ABV5Q158_9ACTN</name>
<dbReference type="GO" id="GO:0008168">
    <property type="term" value="F:methyltransferase activity"/>
    <property type="evidence" value="ECO:0007669"/>
    <property type="project" value="UniProtKB-KW"/>
</dbReference>
<organism evidence="3 4">
    <name type="scientific">Nonomuraea roseola</name>
    <dbReference type="NCBI Taxonomy" id="46179"/>
    <lineage>
        <taxon>Bacteria</taxon>
        <taxon>Bacillati</taxon>
        <taxon>Actinomycetota</taxon>
        <taxon>Actinomycetes</taxon>
        <taxon>Streptosporangiales</taxon>
        <taxon>Streptosporangiaceae</taxon>
        <taxon>Nonomuraea</taxon>
    </lineage>
</organism>
<evidence type="ECO:0000259" key="2">
    <source>
        <dbReference type="PROSITE" id="PS51084"/>
    </source>
</evidence>
<dbReference type="RefSeq" id="WP_346128684.1">
    <property type="nucleotide sequence ID" value="NZ_BAAAXC010000015.1"/>
</dbReference>
<gene>
    <name evidence="3" type="ORF">ACFFRN_21725</name>
</gene>
<evidence type="ECO:0000313" key="4">
    <source>
        <dbReference type="Proteomes" id="UP001589646"/>
    </source>
</evidence>
<feature type="domain" description="HIT" evidence="2">
    <location>
        <begin position="15"/>
        <end position="123"/>
    </location>
</feature>
<reference evidence="3 4" key="1">
    <citation type="submission" date="2024-09" db="EMBL/GenBank/DDBJ databases">
        <authorList>
            <person name="Sun Q."/>
            <person name="Mori K."/>
        </authorList>
    </citation>
    <scope>NUCLEOTIDE SEQUENCE [LARGE SCALE GENOMIC DNA]</scope>
    <source>
        <strain evidence="3 4">JCM 3323</strain>
    </source>
</reference>
<dbReference type="Proteomes" id="UP001589646">
    <property type="component" value="Unassembled WGS sequence"/>
</dbReference>
<dbReference type="Pfam" id="PF01230">
    <property type="entry name" value="HIT"/>
    <property type="match status" value="1"/>
</dbReference>
<dbReference type="GO" id="GO:0032259">
    <property type="term" value="P:methylation"/>
    <property type="evidence" value="ECO:0007669"/>
    <property type="project" value="UniProtKB-KW"/>
</dbReference>